<evidence type="ECO:0000259" key="1">
    <source>
        <dbReference type="PROSITE" id="PS51186"/>
    </source>
</evidence>
<reference evidence="3 5" key="2">
    <citation type="submission" date="2018-06" db="EMBL/GenBank/DDBJ databases">
        <title>Mutators as drivers of adaptation in pathogenic bacteria and a risk factor for host jumps and vaccine escape.</title>
        <authorList>
            <person name="Barnes A.C."/>
            <person name="Silayeva O."/>
        </authorList>
    </citation>
    <scope>NUCLEOTIDE SEQUENCE [LARGE SCALE GENOMIC DNA]</scope>
    <source>
        <strain evidence="3 5">QMA0445</strain>
    </source>
</reference>
<dbReference type="Proteomes" id="UP000025245">
    <property type="component" value="Chromosome"/>
</dbReference>
<proteinExistence type="predicted"/>
<evidence type="ECO:0000313" key="4">
    <source>
        <dbReference type="Proteomes" id="UP000025245"/>
    </source>
</evidence>
<dbReference type="GO" id="GO:0008080">
    <property type="term" value="F:N-acetyltransferase activity"/>
    <property type="evidence" value="ECO:0007669"/>
    <property type="project" value="TreeGrafter"/>
</dbReference>
<gene>
    <name evidence="3" type="ORF">DIY07_02875</name>
    <name evidence="2" type="ORF">DQ08_02575</name>
</gene>
<evidence type="ECO:0000313" key="5">
    <source>
        <dbReference type="Proteomes" id="UP000269148"/>
    </source>
</evidence>
<keyword evidence="3" id="KW-0808">Transferase</keyword>
<dbReference type="CDD" id="cd04301">
    <property type="entry name" value="NAT_SF"/>
    <property type="match status" value="1"/>
</dbReference>
<dbReference type="PANTHER" id="PTHR13355">
    <property type="entry name" value="GLUCOSAMINE 6-PHOSPHATE N-ACETYLTRANSFERASE"/>
    <property type="match status" value="1"/>
</dbReference>
<dbReference type="AlphaFoldDB" id="A0A3L8JBT6"/>
<dbReference type="InterPro" id="IPR000182">
    <property type="entry name" value="GNAT_dom"/>
</dbReference>
<dbReference type="KEGG" id="siz:SI82_02810"/>
<dbReference type="EMBL" id="QLQD01000031">
    <property type="protein sequence ID" value="RLU57954.1"/>
    <property type="molecule type" value="Genomic_DNA"/>
</dbReference>
<dbReference type="Pfam" id="PF13673">
    <property type="entry name" value="Acetyltransf_10"/>
    <property type="match status" value="1"/>
</dbReference>
<accession>A0A3L8JBT6</accession>
<dbReference type="SUPFAM" id="SSF55729">
    <property type="entry name" value="Acyl-CoA N-acyltransferases (Nat)"/>
    <property type="match status" value="1"/>
</dbReference>
<keyword evidence="4" id="KW-1185">Reference proteome</keyword>
<reference evidence="2 4" key="1">
    <citation type="journal article" date="2014" name="Genome Announc.">
        <title>Complete Genome Sequence of a Virulent Strain, Streptococcus iniae ISET0901, Isolated from Diseased Tilapia.</title>
        <authorList>
            <person name="Pridgeon J.W."/>
            <person name="Zhang D."/>
            <person name="Zhang L."/>
        </authorList>
    </citation>
    <scope>NUCLEOTIDE SEQUENCE [LARGE SCALE GENOMIC DNA]</scope>
    <source>
        <strain evidence="2 4">ISET0901</strain>
    </source>
</reference>
<dbReference type="InterPro" id="IPR016181">
    <property type="entry name" value="Acyl_CoA_acyltransferase"/>
</dbReference>
<dbReference type="EMBL" id="CP007586">
    <property type="protein sequence ID" value="AHY15366.1"/>
    <property type="molecule type" value="Genomic_DNA"/>
</dbReference>
<dbReference type="Proteomes" id="UP000269148">
    <property type="component" value="Unassembled WGS sequence"/>
</dbReference>
<dbReference type="InterPro" id="IPR039143">
    <property type="entry name" value="GNPNAT1-like"/>
</dbReference>
<dbReference type="GeneID" id="35766241"/>
<sequence>MVRLIVGNQPFQRAASLYIRFSVFVLERKIKMEDECDANDNCKTIYAVLYDGNQPVSTGRFLPETTDQARLTRIATLKDYRGKGYGGKVIQALERHARAEGYTRLVIHAELTAKSFYESIGYQLFGHEYEEDGEICQSLAKEWSVC</sequence>
<dbReference type="OrthoDB" id="9796171at2"/>
<dbReference type="KEGG" id="sio:DW64_02565"/>
<dbReference type="SMR" id="A0A3L8JBT6"/>
<dbReference type="RefSeq" id="WP_003100982.1">
    <property type="nucleotide sequence ID" value="NZ_CP010783.1"/>
</dbReference>
<protein>
    <submittedName>
        <fullName evidence="2 3">Acetyltransferase</fullName>
    </submittedName>
</protein>
<feature type="domain" description="N-acetyltransferase" evidence="1">
    <location>
        <begin position="3"/>
        <end position="144"/>
    </location>
</feature>
<organism evidence="3 5">
    <name type="scientific">Streptococcus iniae</name>
    <name type="common">Streptococcus shiloi</name>
    <dbReference type="NCBI Taxonomy" id="1346"/>
    <lineage>
        <taxon>Bacteria</taxon>
        <taxon>Bacillati</taxon>
        <taxon>Bacillota</taxon>
        <taxon>Bacilli</taxon>
        <taxon>Lactobacillales</taxon>
        <taxon>Streptococcaceae</taxon>
        <taxon>Streptococcus</taxon>
    </lineage>
</organism>
<dbReference type="Gene3D" id="3.40.630.30">
    <property type="match status" value="1"/>
</dbReference>
<evidence type="ECO:0000313" key="2">
    <source>
        <dbReference type="EMBL" id="AHY15366.1"/>
    </source>
</evidence>
<dbReference type="KEGG" id="siq:DQ08_02575"/>
<dbReference type="PROSITE" id="PS51186">
    <property type="entry name" value="GNAT"/>
    <property type="match status" value="1"/>
</dbReference>
<name>A0A3L8JBT6_STRIN</name>
<evidence type="ECO:0000313" key="3">
    <source>
        <dbReference type="EMBL" id="RLU57954.1"/>
    </source>
</evidence>
<dbReference type="STRING" id="1346.BMF34_02700"/>